<feature type="transmembrane region" description="Helical" evidence="1">
    <location>
        <begin position="94"/>
        <end position="112"/>
    </location>
</feature>
<dbReference type="InterPro" id="IPR043739">
    <property type="entry name" value="DUF5684"/>
</dbReference>
<feature type="transmembrane region" description="Helical" evidence="1">
    <location>
        <begin position="40"/>
        <end position="58"/>
    </location>
</feature>
<feature type="transmembrane region" description="Helical" evidence="1">
    <location>
        <begin position="64"/>
        <end position="82"/>
    </location>
</feature>
<reference evidence="2 3" key="1">
    <citation type="submission" date="2019-04" db="EMBL/GenBank/DDBJ databases">
        <authorList>
            <person name="Feng G."/>
            <person name="Zhang J."/>
            <person name="Zhu H."/>
        </authorList>
    </citation>
    <scope>NUCLEOTIDE SEQUENCE [LARGE SCALE GENOMIC DNA]</scope>
    <source>
        <strain evidence="2 3">9PBR-1</strain>
    </source>
</reference>
<sequence length="134" mass="15057">MEDNTPGVFAGIFGSLFYLAFIVLIVAGMWKMFEKAGKPGWASLIPIYNLIVMHEIIGRETWKIILYLVPFVNIYFYITLFVSMCKSYGKTGLGNYLAMIFFSFVYIPYLGFSSDVRYVGPVEGATANSMNPAV</sequence>
<comment type="caution">
    <text evidence="2">The sequence shown here is derived from an EMBL/GenBank/DDBJ whole genome shotgun (WGS) entry which is preliminary data.</text>
</comment>
<protein>
    <submittedName>
        <fullName evidence="2">Signal peptidase I</fullName>
    </submittedName>
</protein>
<gene>
    <name evidence="2" type="ORF">E5K02_04445</name>
</gene>
<dbReference type="Proteomes" id="UP000298471">
    <property type="component" value="Unassembled WGS sequence"/>
</dbReference>
<evidence type="ECO:0000313" key="3">
    <source>
        <dbReference type="Proteomes" id="UP000298471"/>
    </source>
</evidence>
<keyword evidence="1" id="KW-0472">Membrane</keyword>
<name>A0A4Z0QFC4_9BACT</name>
<dbReference type="OrthoDB" id="9812349at2"/>
<accession>A0A4Z0QFC4</accession>
<keyword evidence="1" id="KW-1133">Transmembrane helix</keyword>
<dbReference type="EMBL" id="SRMB01000001">
    <property type="protein sequence ID" value="TGE28720.1"/>
    <property type="molecule type" value="Genomic_DNA"/>
</dbReference>
<organism evidence="2 3">
    <name type="scientific">Hymenobacter metallicola</name>
    <dbReference type="NCBI Taxonomy" id="2563114"/>
    <lineage>
        <taxon>Bacteria</taxon>
        <taxon>Pseudomonadati</taxon>
        <taxon>Bacteroidota</taxon>
        <taxon>Cytophagia</taxon>
        <taxon>Cytophagales</taxon>
        <taxon>Hymenobacteraceae</taxon>
        <taxon>Hymenobacter</taxon>
    </lineage>
</organism>
<evidence type="ECO:0000313" key="2">
    <source>
        <dbReference type="EMBL" id="TGE28720.1"/>
    </source>
</evidence>
<evidence type="ECO:0000256" key="1">
    <source>
        <dbReference type="SAM" id="Phobius"/>
    </source>
</evidence>
<keyword evidence="1" id="KW-0812">Transmembrane</keyword>
<dbReference type="AlphaFoldDB" id="A0A4Z0QFC4"/>
<feature type="transmembrane region" description="Helical" evidence="1">
    <location>
        <begin position="6"/>
        <end position="28"/>
    </location>
</feature>
<proteinExistence type="predicted"/>
<dbReference type="RefSeq" id="WP_135392458.1">
    <property type="nucleotide sequence ID" value="NZ_SRMB01000001.1"/>
</dbReference>
<dbReference type="Pfam" id="PF18936">
    <property type="entry name" value="DUF5684"/>
    <property type="match status" value="1"/>
</dbReference>
<keyword evidence="3" id="KW-1185">Reference proteome</keyword>